<protein>
    <submittedName>
        <fullName evidence="7">Heme binding protein</fullName>
    </submittedName>
</protein>
<dbReference type="PANTHER" id="PTHR46237">
    <property type="entry name" value="CYTOCHROME B5 REDUCTASE 4 FAMILY MEMBER"/>
    <property type="match status" value="1"/>
</dbReference>
<evidence type="ECO:0000259" key="6">
    <source>
        <dbReference type="PROSITE" id="PS50255"/>
    </source>
</evidence>
<feature type="compositionally biased region" description="Low complexity" evidence="5">
    <location>
        <begin position="12"/>
        <end position="26"/>
    </location>
</feature>
<dbReference type="InterPro" id="IPR018506">
    <property type="entry name" value="Cyt_B5_heme-BS"/>
</dbReference>
<dbReference type="AlphaFoldDB" id="A0AA38LUD4"/>
<keyword evidence="1 4" id="KW-0349">Heme</keyword>
<sequence>MSWLIPSLLGLPSWSRSSPASTSTSPQLNGHDESTEDEDLDIPPQFPLPDSAQRSQAPAKAAPEPSPAFNLCPPSPTKSVNDEPPSDLNIAIIADAIPIGDMAPPPSTTEKPDFGIQNGGGLGAKEETKPVKLAPKSKKKGKVALAPGCSALDWARLCQSGKDLKGTSSMFPIRVTMDELKKHNTPEDAWSVFNGRVYNITPYLPFHPGGADEMMRVAGRDGTKLFSKS</sequence>
<evidence type="ECO:0000256" key="4">
    <source>
        <dbReference type="RuleBase" id="RU362121"/>
    </source>
</evidence>
<dbReference type="InterPro" id="IPR036400">
    <property type="entry name" value="Cyt_B5-like_heme/steroid_sf"/>
</dbReference>
<dbReference type="GO" id="GO:0005737">
    <property type="term" value="C:cytoplasm"/>
    <property type="evidence" value="ECO:0007669"/>
    <property type="project" value="TreeGrafter"/>
</dbReference>
<feature type="region of interest" description="Disordered" evidence="5">
    <location>
        <begin position="1"/>
        <end position="86"/>
    </location>
</feature>
<organism evidence="7 8">
    <name type="scientific">Dioszegia hungarica</name>
    <dbReference type="NCBI Taxonomy" id="4972"/>
    <lineage>
        <taxon>Eukaryota</taxon>
        <taxon>Fungi</taxon>
        <taxon>Dikarya</taxon>
        <taxon>Basidiomycota</taxon>
        <taxon>Agaricomycotina</taxon>
        <taxon>Tremellomycetes</taxon>
        <taxon>Tremellales</taxon>
        <taxon>Bulleribasidiaceae</taxon>
        <taxon>Dioszegia</taxon>
    </lineage>
</organism>
<dbReference type="SUPFAM" id="SSF55856">
    <property type="entry name" value="Cytochrome b5-like heme/steroid binding domain"/>
    <property type="match status" value="1"/>
</dbReference>
<accession>A0AA38LUD4</accession>
<proteinExistence type="inferred from homology"/>
<comment type="similarity">
    <text evidence="4">Belongs to the cytochrome b5 family.</text>
</comment>
<dbReference type="Proteomes" id="UP001164286">
    <property type="component" value="Unassembled WGS sequence"/>
</dbReference>
<keyword evidence="8" id="KW-1185">Reference proteome</keyword>
<keyword evidence="3 4" id="KW-0408">Iron</keyword>
<evidence type="ECO:0000256" key="2">
    <source>
        <dbReference type="ARBA" id="ARBA00022723"/>
    </source>
</evidence>
<evidence type="ECO:0000256" key="3">
    <source>
        <dbReference type="ARBA" id="ARBA00023004"/>
    </source>
</evidence>
<dbReference type="InterPro" id="IPR001199">
    <property type="entry name" value="Cyt_B5-like_heme/steroid-bd"/>
</dbReference>
<dbReference type="Gene3D" id="3.10.120.10">
    <property type="entry name" value="Cytochrome b5-like heme/steroid binding domain"/>
    <property type="match status" value="1"/>
</dbReference>
<dbReference type="GO" id="GO:0046872">
    <property type="term" value="F:metal ion binding"/>
    <property type="evidence" value="ECO:0007669"/>
    <property type="project" value="UniProtKB-UniRule"/>
</dbReference>
<dbReference type="GeneID" id="77728928"/>
<dbReference type="PANTHER" id="PTHR46237:SF1">
    <property type="entry name" value="CYTOCHROME B5 REDUCTASE 4"/>
    <property type="match status" value="1"/>
</dbReference>
<evidence type="ECO:0000313" key="7">
    <source>
        <dbReference type="EMBL" id="KAI9634769.1"/>
    </source>
</evidence>
<evidence type="ECO:0000313" key="8">
    <source>
        <dbReference type="Proteomes" id="UP001164286"/>
    </source>
</evidence>
<feature type="domain" description="Cytochrome b5 heme-binding" evidence="6">
    <location>
        <begin position="172"/>
        <end position="229"/>
    </location>
</feature>
<name>A0AA38LUD4_9TREE</name>
<evidence type="ECO:0000256" key="1">
    <source>
        <dbReference type="ARBA" id="ARBA00022617"/>
    </source>
</evidence>
<dbReference type="PROSITE" id="PS00191">
    <property type="entry name" value="CYTOCHROME_B5_1"/>
    <property type="match status" value="1"/>
</dbReference>
<dbReference type="Pfam" id="PF00173">
    <property type="entry name" value="Cyt-b5"/>
    <property type="match status" value="1"/>
</dbReference>
<keyword evidence="2 4" id="KW-0479">Metal-binding</keyword>
<dbReference type="EMBL" id="JAKWFO010000006">
    <property type="protein sequence ID" value="KAI9634769.1"/>
    <property type="molecule type" value="Genomic_DNA"/>
</dbReference>
<evidence type="ECO:0000256" key="5">
    <source>
        <dbReference type="SAM" id="MobiDB-lite"/>
    </source>
</evidence>
<dbReference type="GO" id="GO:0004128">
    <property type="term" value="F:cytochrome-b5 reductase activity, acting on NAD(P)H"/>
    <property type="evidence" value="ECO:0007669"/>
    <property type="project" value="TreeGrafter"/>
</dbReference>
<gene>
    <name evidence="7" type="ORF">MKK02DRAFT_37646</name>
</gene>
<dbReference type="InterPro" id="IPR051872">
    <property type="entry name" value="Cytochrome_b5/Flavoprotein_Rdt"/>
</dbReference>
<dbReference type="PROSITE" id="PS50255">
    <property type="entry name" value="CYTOCHROME_B5_2"/>
    <property type="match status" value="1"/>
</dbReference>
<dbReference type="RefSeq" id="XP_052944546.1">
    <property type="nucleotide sequence ID" value="XM_053089723.1"/>
</dbReference>
<dbReference type="GO" id="GO:0020037">
    <property type="term" value="F:heme binding"/>
    <property type="evidence" value="ECO:0007669"/>
    <property type="project" value="UniProtKB-UniRule"/>
</dbReference>
<comment type="caution">
    <text evidence="7">The sequence shown here is derived from an EMBL/GenBank/DDBJ whole genome shotgun (WGS) entry which is preliminary data.</text>
</comment>
<dbReference type="SMART" id="SM01117">
    <property type="entry name" value="Cyt-b5"/>
    <property type="match status" value="1"/>
</dbReference>
<reference evidence="7" key="1">
    <citation type="journal article" date="2022" name="G3 (Bethesda)">
        <title>High quality genome of the basidiomycete yeast Dioszegia hungarica PDD-24b-2 isolated from cloud water.</title>
        <authorList>
            <person name="Jarrige D."/>
            <person name="Haridas S."/>
            <person name="Bleykasten-Grosshans C."/>
            <person name="Joly M."/>
            <person name="Nadalig T."/>
            <person name="Sancelme M."/>
            <person name="Vuilleumier S."/>
            <person name="Grigoriev I.V."/>
            <person name="Amato P."/>
            <person name="Bringel F."/>
        </authorList>
    </citation>
    <scope>NUCLEOTIDE SEQUENCE</scope>
    <source>
        <strain evidence="7">PDD-24b-2</strain>
    </source>
</reference>